<dbReference type="GO" id="GO:0006487">
    <property type="term" value="P:protein N-linked glycosylation"/>
    <property type="evidence" value="ECO:0007669"/>
    <property type="project" value="TreeGrafter"/>
</dbReference>
<dbReference type="GO" id="GO:0000009">
    <property type="term" value="F:alpha-1,6-mannosyltransferase activity"/>
    <property type="evidence" value="ECO:0007669"/>
    <property type="project" value="InterPro"/>
</dbReference>
<dbReference type="PANTHER" id="PTHR31834:SF1">
    <property type="entry name" value="INITIATION-SPECIFIC ALPHA-1,6-MANNOSYLTRANSFERASE"/>
    <property type="match status" value="1"/>
</dbReference>
<keyword evidence="5" id="KW-1185">Reference proteome</keyword>
<gene>
    <name evidence="4" type="ORF">CSUB01_01498</name>
</gene>
<dbReference type="STRING" id="1173701.A0A066XDP9"/>
<dbReference type="Gene3D" id="3.40.50.1820">
    <property type="entry name" value="alpha/beta hydrolase"/>
    <property type="match status" value="1"/>
</dbReference>
<evidence type="ECO:0000256" key="1">
    <source>
        <dbReference type="ARBA" id="ARBA00009003"/>
    </source>
</evidence>
<dbReference type="InterPro" id="IPR005645">
    <property type="entry name" value="FSH-like_dom"/>
</dbReference>
<keyword evidence="4" id="KW-0328">Glycosyltransferase</keyword>
<evidence type="ECO:0000313" key="5">
    <source>
        <dbReference type="Proteomes" id="UP000027238"/>
    </source>
</evidence>
<dbReference type="GO" id="GO:0000136">
    <property type="term" value="C:mannan polymerase complex"/>
    <property type="evidence" value="ECO:0007669"/>
    <property type="project" value="TreeGrafter"/>
</dbReference>
<feature type="region of interest" description="Disordered" evidence="2">
    <location>
        <begin position="407"/>
        <end position="431"/>
    </location>
</feature>
<evidence type="ECO:0000313" key="4">
    <source>
        <dbReference type="EMBL" id="KDN67298.1"/>
    </source>
</evidence>
<dbReference type="AlphaFoldDB" id="A0A066XDP9"/>
<protein>
    <submittedName>
        <fullName evidence="4">Putative initiation-specific alpha-1,6-mannosyltransferase</fullName>
    </submittedName>
</protein>
<dbReference type="InterPro" id="IPR029058">
    <property type="entry name" value="AB_hydrolase_fold"/>
</dbReference>
<dbReference type="InterPro" id="IPR007577">
    <property type="entry name" value="GlycoTrfase_DXD_sugar-bd_CS"/>
</dbReference>
<comment type="similarity">
    <text evidence="1">Belongs to the glycosyltransferase 32 family.</text>
</comment>
<dbReference type="eggNOG" id="ENOG502QW2I">
    <property type="taxonomic scope" value="Eukaryota"/>
</dbReference>
<dbReference type="PANTHER" id="PTHR31834">
    <property type="entry name" value="INITIATION-SPECIFIC ALPHA-1,6-MANNOSYLTRANSFERASE"/>
    <property type="match status" value="1"/>
</dbReference>
<dbReference type="InterPro" id="IPR029044">
    <property type="entry name" value="Nucleotide-diphossugar_trans"/>
</dbReference>
<proteinExistence type="inferred from homology"/>
<dbReference type="HOGENOM" id="CLU_462316_0_0_1"/>
<dbReference type="EMBL" id="JMSE01000826">
    <property type="protein sequence ID" value="KDN67298.1"/>
    <property type="molecule type" value="Genomic_DNA"/>
</dbReference>
<organism evidence="4 5">
    <name type="scientific">Colletotrichum sublineola</name>
    <name type="common">Sorghum anthracnose fungus</name>
    <dbReference type="NCBI Taxonomy" id="1173701"/>
    <lineage>
        <taxon>Eukaryota</taxon>
        <taxon>Fungi</taxon>
        <taxon>Dikarya</taxon>
        <taxon>Ascomycota</taxon>
        <taxon>Pezizomycotina</taxon>
        <taxon>Sordariomycetes</taxon>
        <taxon>Hypocreomycetidae</taxon>
        <taxon>Glomerellales</taxon>
        <taxon>Glomerellaceae</taxon>
        <taxon>Colletotrichum</taxon>
        <taxon>Colletotrichum graminicola species complex</taxon>
    </lineage>
</organism>
<name>A0A066XDP9_COLSU</name>
<feature type="region of interest" description="Disordered" evidence="2">
    <location>
        <begin position="355"/>
        <end position="385"/>
    </location>
</feature>
<feature type="domain" description="Serine hydrolase" evidence="3">
    <location>
        <begin position="442"/>
        <end position="486"/>
    </location>
</feature>
<feature type="compositionally biased region" description="Polar residues" evidence="2">
    <location>
        <begin position="370"/>
        <end position="385"/>
    </location>
</feature>
<dbReference type="Gene3D" id="3.90.550.20">
    <property type="match status" value="1"/>
</dbReference>
<reference evidence="5" key="1">
    <citation type="journal article" date="2014" name="Genome Announc.">
        <title>Draft genome sequence of Colletotrichum sublineola, a destructive pathogen of cultivated sorghum.</title>
        <authorList>
            <person name="Baroncelli R."/>
            <person name="Sanz-Martin J.M."/>
            <person name="Rech G.E."/>
            <person name="Sukno S.A."/>
            <person name="Thon M.R."/>
        </authorList>
    </citation>
    <scope>NUCLEOTIDE SEQUENCE [LARGE SCALE GENOMIC DNA]</scope>
    <source>
        <strain evidence="5">TX430BB</strain>
    </source>
</reference>
<sequence length="590" mass="64154">MANYQSQGHGINLPIWMSPRFRWRQPAALLFLLMLCLYLKATYKRHLVSSNTLWHPSPSSGCEAGDDIANSITLLPHIPPKIWQVLILPNTSSSDNVFNPPVHTAKWLSLHPSYAYTILDTAGALAAIARLKHSIPRQYLDAIYARTESDGQIRKQKFKNNLRQHQNSLDLVQLYGAIPRPVMQADLARYAILAVEGGVYSDLDTSPLHSVPHWAPEELRNRTRLIVGIEADAQPPIPGTSFPVQLTQWTFASAKGHPVLWRMIRRVMSEMRRLIEEAEGTENEKEGPKVVFSDDDVLRVSGPAGWTEEIYEYLSEVTATEFTWKNLTGLKTPTLFDDVLVLPINGFATGLGHSGSSVSDVDETMHATGPRSQLQKGPTSTQTPPLSCYLKSKPLSLDAVSSLVLDAKREEKNSNENESETRQLGSDDMYQPYAVNVPPPERPKILCLHGGGTSAMIFQIQLIRLSRVLEPQFEFVFLDGPIESEPGPGVLPVAGGGAGEAEGDGDGAAQDVHTADGAVCRGDGVLARGASGGERVAGAAAAAIRAVQPLWGVPVRDVPSVRAGRRQDQGADGARGGTVRPVEASERGAD</sequence>
<keyword evidence="4" id="KW-0808">Transferase</keyword>
<accession>A0A066XDP9</accession>
<dbReference type="Pfam" id="PF03959">
    <property type="entry name" value="FSH1"/>
    <property type="match status" value="1"/>
</dbReference>
<feature type="region of interest" description="Disordered" evidence="2">
    <location>
        <begin position="558"/>
        <end position="590"/>
    </location>
</feature>
<feature type="compositionally biased region" description="Basic and acidic residues" evidence="2">
    <location>
        <begin position="407"/>
        <end position="421"/>
    </location>
</feature>
<dbReference type="OrthoDB" id="409543at2759"/>
<comment type="caution">
    <text evidence="4">The sequence shown here is derived from an EMBL/GenBank/DDBJ whole genome shotgun (WGS) entry which is preliminary data.</text>
</comment>
<evidence type="ECO:0000259" key="3">
    <source>
        <dbReference type="Pfam" id="PF03959"/>
    </source>
</evidence>
<dbReference type="InterPro" id="IPR039367">
    <property type="entry name" value="Och1-like"/>
</dbReference>
<evidence type="ECO:0000256" key="2">
    <source>
        <dbReference type="SAM" id="MobiDB-lite"/>
    </source>
</evidence>
<dbReference type="Proteomes" id="UP000027238">
    <property type="component" value="Unassembled WGS sequence"/>
</dbReference>
<dbReference type="SUPFAM" id="SSF53448">
    <property type="entry name" value="Nucleotide-diphospho-sugar transferases"/>
    <property type="match status" value="1"/>
</dbReference>
<dbReference type="Pfam" id="PF04488">
    <property type="entry name" value="Gly_transf_sug"/>
    <property type="match status" value="1"/>
</dbReference>